<evidence type="ECO:0000313" key="3">
    <source>
        <dbReference type="Proteomes" id="UP000297998"/>
    </source>
</evidence>
<gene>
    <name evidence="2" type="ORF">E4J94_06660</name>
</gene>
<proteinExistence type="predicted"/>
<keyword evidence="3" id="KW-1185">Reference proteome</keyword>
<dbReference type="EMBL" id="SRPE01000004">
    <property type="protein sequence ID" value="TGN27888.1"/>
    <property type="molecule type" value="Genomic_DNA"/>
</dbReference>
<name>A0A4Z1BC51_9FLAO</name>
<dbReference type="Pfam" id="PF21012">
    <property type="entry name" value="DUF6850"/>
    <property type="match status" value="1"/>
</dbReference>
<feature type="domain" description="DUF6850" evidence="1">
    <location>
        <begin position="19"/>
        <end position="477"/>
    </location>
</feature>
<organism evidence="2 3">
    <name type="scientific">Empedobacter tilapiae</name>
    <dbReference type="NCBI Taxonomy" id="2491114"/>
    <lineage>
        <taxon>Bacteria</taxon>
        <taxon>Pseudomonadati</taxon>
        <taxon>Bacteroidota</taxon>
        <taxon>Flavobacteriia</taxon>
        <taxon>Flavobacteriales</taxon>
        <taxon>Weeksellaceae</taxon>
        <taxon>Empedobacter</taxon>
    </lineage>
</organism>
<protein>
    <recommendedName>
        <fullName evidence="1">DUF6850 domain-containing protein</fullName>
    </recommendedName>
</protein>
<accession>A0A4Z1BC51</accession>
<evidence type="ECO:0000313" key="2">
    <source>
        <dbReference type="EMBL" id="TGN27888.1"/>
    </source>
</evidence>
<evidence type="ECO:0000259" key="1">
    <source>
        <dbReference type="Pfam" id="PF21012"/>
    </source>
</evidence>
<reference evidence="2 3" key="1">
    <citation type="submission" date="2019-03" db="EMBL/GenBank/DDBJ databases">
        <title>Empedobacter tilapiae sp. nov., isolated from an intestine of Nile tilapia Oreochromis niloticus.</title>
        <authorList>
            <person name="Kim Y.-O."/>
            <person name="Yoon J.-H."/>
        </authorList>
    </citation>
    <scope>NUCLEOTIDE SEQUENCE [LARGE SCALE GENOMIC DNA]</scope>
    <source>
        <strain evidence="2 3">MRS2</strain>
    </source>
</reference>
<dbReference type="InterPro" id="IPR049236">
    <property type="entry name" value="DUF6850"/>
</dbReference>
<sequence>MKNQYDSERDFKIKAFYNPANMLDYSSFSSSELYVDYFNQKDKVYRQQKGSEKQGFGVKTNSYQKLKNDKALWGSASYQNLKTKRIKYNENLDFDRVAPYISSDTVGGDLEIEKYQFLGGYAQKFNKVTLGAQASYNAQLGSRARDPRINNTTSELNLKVGINYAFYKKFDVSLFAEGERYLQNSKIRFASKIGQPLVYQMTGLGLYNNLFSGGTSSLETIHEEFGYKIGGEINHNKGKDFYILAQIGQSSMLKSYRGSTNRYYDLADLEKDYLELEGVKFFQINNHRVGIKLNYLSNKIKGKEYGYTNNTQLLEQIYKRLSYKRDETLTSFSLFYSLNKEKVSFSVIPYYRLNEIKEQRINPYSGQKFEYSIVGLIMDYKQQLSNNQIITFRPFFDIKSVSSSKNILATNSLPSINNWINQDYNYLASEIKTIGASLRYDFKLEKIPAVYIEAGVSQAKIQSKNNNFSTILVGITF</sequence>
<comment type="caution">
    <text evidence="2">The sequence shown here is derived from an EMBL/GenBank/DDBJ whole genome shotgun (WGS) entry which is preliminary data.</text>
</comment>
<dbReference type="RefSeq" id="WP_135835076.1">
    <property type="nucleotide sequence ID" value="NZ_CAUQWU010000003.1"/>
</dbReference>
<dbReference type="AlphaFoldDB" id="A0A4Z1BC51"/>
<dbReference type="OrthoDB" id="1025008at2"/>
<dbReference type="Proteomes" id="UP000297998">
    <property type="component" value="Unassembled WGS sequence"/>
</dbReference>